<organism evidence="1 2">
    <name type="scientific">Pedobacter psychrodurus</name>
    <dbReference type="NCBI Taxonomy" id="2530456"/>
    <lineage>
        <taxon>Bacteria</taxon>
        <taxon>Pseudomonadati</taxon>
        <taxon>Bacteroidota</taxon>
        <taxon>Sphingobacteriia</taxon>
        <taxon>Sphingobacteriales</taxon>
        <taxon>Sphingobacteriaceae</taxon>
        <taxon>Pedobacter</taxon>
    </lineage>
</organism>
<name>A0A4R0PVH5_9SPHI</name>
<evidence type="ECO:0000313" key="2">
    <source>
        <dbReference type="Proteomes" id="UP000293925"/>
    </source>
</evidence>
<dbReference type="RefSeq" id="WP_131531533.1">
    <property type="nucleotide sequence ID" value="NZ_SJSO01000012.1"/>
</dbReference>
<evidence type="ECO:0000313" key="1">
    <source>
        <dbReference type="EMBL" id="TCD25603.1"/>
    </source>
</evidence>
<protein>
    <submittedName>
        <fullName evidence="1">Uncharacterized protein</fullName>
    </submittedName>
</protein>
<dbReference type="InterPro" id="IPR036378">
    <property type="entry name" value="FAS1_dom_sf"/>
</dbReference>
<dbReference type="EMBL" id="SJSO01000012">
    <property type="protein sequence ID" value="TCD25603.1"/>
    <property type="molecule type" value="Genomic_DNA"/>
</dbReference>
<keyword evidence="2" id="KW-1185">Reference proteome</keyword>
<comment type="caution">
    <text evidence="1">The sequence shown here is derived from an EMBL/GenBank/DDBJ whole genome shotgun (WGS) entry which is preliminary data.</text>
</comment>
<dbReference type="Proteomes" id="UP000293925">
    <property type="component" value="Unassembled WGS sequence"/>
</dbReference>
<gene>
    <name evidence="1" type="ORF">EZ456_15205</name>
</gene>
<dbReference type="PROSITE" id="PS51257">
    <property type="entry name" value="PROKAR_LIPOPROTEIN"/>
    <property type="match status" value="1"/>
</dbReference>
<proteinExistence type="predicted"/>
<reference evidence="1 2" key="1">
    <citation type="submission" date="2019-02" db="EMBL/GenBank/DDBJ databases">
        <title>Pedobacter sp. RP-3-21 sp. nov., isolated from Arctic soil.</title>
        <authorList>
            <person name="Dahal R.H."/>
        </authorList>
    </citation>
    <scope>NUCLEOTIDE SEQUENCE [LARGE SCALE GENOMIC DNA]</scope>
    <source>
        <strain evidence="1 2">RP-3-21</strain>
    </source>
</reference>
<accession>A0A4R0PVH5</accession>
<dbReference type="SUPFAM" id="SSF82153">
    <property type="entry name" value="FAS1 domain"/>
    <property type="match status" value="1"/>
</dbReference>
<sequence length="248" mass="27557">MNKFNKNTVLLTLALIIVSLAFSCKKYEHYIDGGVKEAKFDGTILQYLQSKPLHFDTLTQVIKIAGMESVFSNDNITFFAPTDPTIGKAIRTLNKELLSTGKDTVTKLTDVKPAVWKTILSLYLFKGTNRLKDYNQVDTLALNTYKGQGYLSYNSTPMNIGVVYNDAVTNAGTATEVRVKYAGYRQVMISYIPDLSRPQAFWINALVASSDINPTNGIVHALKIEKHSFGFNSNYFNSIAIENGIGNL</sequence>
<dbReference type="OrthoDB" id="1097608at2"/>
<dbReference type="AlphaFoldDB" id="A0A4R0PVH5"/>
<dbReference type="Gene3D" id="2.30.180.10">
    <property type="entry name" value="FAS1 domain"/>
    <property type="match status" value="1"/>
</dbReference>